<keyword evidence="1" id="KW-0489">Methyltransferase</keyword>
<protein>
    <recommendedName>
        <fullName evidence="6">Methyltransferase domain-containing protein</fullName>
    </recommendedName>
</protein>
<reference evidence="7 8" key="1">
    <citation type="submission" date="2017-06" db="EMBL/GenBank/DDBJ databases">
        <title>Genome sequencing of cyanobaciteial culture collection at National Institute for Environmental Studies (NIES).</title>
        <authorList>
            <person name="Hirose Y."/>
            <person name="Shimura Y."/>
            <person name="Fujisawa T."/>
            <person name="Nakamura Y."/>
            <person name="Kawachi M."/>
        </authorList>
    </citation>
    <scope>NUCLEOTIDE SEQUENCE [LARGE SCALE GENOMIC DNA]</scope>
    <source>
        <strain evidence="7 8">NIES-2135</strain>
    </source>
</reference>
<gene>
    <name evidence="7" type="ORF">NIES2135_11850</name>
</gene>
<dbReference type="EMBL" id="AP018203">
    <property type="protein sequence ID" value="BAY54368.1"/>
    <property type="molecule type" value="Genomic_DNA"/>
</dbReference>
<dbReference type="InterPro" id="IPR029063">
    <property type="entry name" value="SAM-dependent_MTases_sf"/>
</dbReference>
<evidence type="ECO:0000256" key="2">
    <source>
        <dbReference type="ARBA" id="ARBA00022679"/>
    </source>
</evidence>
<evidence type="ECO:0000256" key="3">
    <source>
        <dbReference type="ARBA" id="ARBA00022691"/>
    </source>
</evidence>
<keyword evidence="5" id="KW-0732">Signal</keyword>
<feature type="signal peptide" evidence="5">
    <location>
        <begin position="1"/>
        <end position="23"/>
    </location>
</feature>
<keyword evidence="3" id="KW-0949">S-adenosyl-L-methionine</keyword>
<dbReference type="InterPro" id="IPR025714">
    <property type="entry name" value="Methyltranfer_dom"/>
</dbReference>
<evidence type="ECO:0000256" key="1">
    <source>
        <dbReference type="ARBA" id="ARBA00022603"/>
    </source>
</evidence>
<feature type="chain" id="PRO_5011117813" description="Methyltransferase domain-containing protein" evidence="5">
    <location>
        <begin position="24"/>
        <end position="203"/>
    </location>
</feature>
<dbReference type="Gene3D" id="3.40.50.150">
    <property type="entry name" value="Vaccinia Virus protein VP39"/>
    <property type="match status" value="1"/>
</dbReference>
<dbReference type="AlphaFoldDB" id="A0A1Z4JCF7"/>
<accession>A0A1Z4JCF7</accession>
<dbReference type="SUPFAM" id="SSF53335">
    <property type="entry name" value="S-adenosyl-L-methionine-dependent methyltransferases"/>
    <property type="match status" value="1"/>
</dbReference>
<keyword evidence="2" id="KW-0808">Transferase</keyword>
<feature type="domain" description="Methyltransferase" evidence="6">
    <location>
        <begin position="71"/>
        <end position="135"/>
    </location>
</feature>
<evidence type="ECO:0000256" key="5">
    <source>
        <dbReference type="SAM" id="SignalP"/>
    </source>
</evidence>
<dbReference type="Proteomes" id="UP000217895">
    <property type="component" value="Chromosome"/>
</dbReference>
<evidence type="ECO:0000256" key="4">
    <source>
        <dbReference type="SAM" id="MobiDB-lite"/>
    </source>
</evidence>
<feature type="region of interest" description="Disordered" evidence="4">
    <location>
        <begin position="22"/>
        <end position="50"/>
    </location>
</feature>
<organism evidence="7 8">
    <name type="scientific">Leptolyngbya boryana NIES-2135</name>
    <dbReference type="NCBI Taxonomy" id="1973484"/>
    <lineage>
        <taxon>Bacteria</taxon>
        <taxon>Bacillati</taxon>
        <taxon>Cyanobacteriota</taxon>
        <taxon>Cyanophyceae</taxon>
        <taxon>Leptolyngbyales</taxon>
        <taxon>Leptolyngbyaceae</taxon>
        <taxon>Leptolyngbya group</taxon>
        <taxon>Leptolyngbya</taxon>
    </lineage>
</organism>
<dbReference type="InterPro" id="IPR026170">
    <property type="entry name" value="FAM173A/B"/>
</dbReference>
<name>A0A1Z4JCF7_LEPBY</name>
<dbReference type="PROSITE" id="PS51257">
    <property type="entry name" value="PROKAR_LIPOPROTEIN"/>
    <property type="match status" value="1"/>
</dbReference>
<evidence type="ECO:0000259" key="6">
    <source>
        <dbReference type="Pfam" id="PF13847"/>
    </source>
</evidence>
<dbReference type="GO" id="GO:0016279">
    <property type="term" value="F:protein-lysine N-methyltransferase activity"/>
    <property type="evidence" value="ECO:0007669"/>
    <property type="project" value="InterPro"/>
</dbReference>
<feature type="compositionally biased region" description="Low complexity" evidence="4">
    <location>
        <begin position="22"/>
        <end position="46"/>
    </location>
</feature>
<dbReference type="PANTHER" id="PTHR13610">
    <property type="entry name" value="METHYLTRANSFERASE DOMAIN-CONTAINING PROTEIN"/>
    <property type="match status" value="1"/>
</dbReference>
<evidence type="ECO:0000313" key="7">
    <source>
        <dbReference type="EMBL" id="BAY54368.1"/>
    </source>
</evidence>
<proteinExistence type="predicted"/>
<evidence type="ECO:0000313" key="8">
    <source>
        <dbReference type="Proteomes" id="UP000217895"/>
    </source>
</evidence>
<dbReference type="PANTHER" id="PTHR13610:SF11">
    <property type="entry name" value="METHYLTRANSFERASE DOMAIN-CONTAINING PROTEIN"/>
    <property type="match status" value="1"/>
</dbReference>
<dbReference type="Pfam" id="PF13847">
    <property type="entry name" value="Methyltransf_31"/>
    <property type="match status" value="1"/>
</dbReference>
<sequence length="203" mass="22079">MTIKTFMITISLVSLALTGCAQTSTPTATPEPSAAPQQAQVEESPQLDVPYVPTPTEVVDAMLKVAKVGKNDVLYDLGSGDGRIPITAAKRFGTRGFGVDIDPQRIQEANANAQKEGVSDLVKFAQQDLFKTDLSKATVISLYLLPRINLELRPKLLQLKPGTRIVSHAFDMGDWKPDQVVNVGGTTVYYWVVPEEVPANLKK</sequence>
<keyword evidence="8" id="KW-1185">Reference proteome</keyword>
<dbReference type="CDD" id="cd02440">
    <property type="entry name" value="AdoMet_MTases"/>
    <property type="match status" value="1"/>
</dbReference>
<dbReference type="GO" id="GO:0032259">
    <property type="term" value="P:methylation"/>
    <property type="evidence" value="ECO:0007669"/>
    <property type="project" value="UniProtKB-KW"/>
</dbReference>